<evidence type="ECO:0000313" key="10">
    <source>
        <dbReference type="Proteomes" id="UP000444401"/>
    </source>
</evidence>
<proteinExistence type="inferred from homology"/>
<evidence type="ECO:0000256" key="7">
    <source>
        <dbReference type="SAM" id="Phobius"/>
    </source>
</evidence>
<keyword evidence="10" id="KW-1185">Reference proteome</keyword>
<comment type="subcellular location">
    <subcellularLocation>
        <location evidence="1">Cell membrane</location>
        <topology evidence="1">Multi-pass membrane protein</topology>
    </subcellularLocation>
</comment>
<evidence type="ECO:0000256" key="4">
    <source>
        <dbReference type="ARBA" id="ARBA00022989"/>
    </source>
</evidence>
<reference evidence="9 10" key="1">
    <citation type="submission" date="2019-12" db="EMBL/GenBank/DDBJ databases">
        <title>Genomic-based taxomic classification of the family Erythrobacteraceae.</title>
        <authorList>
            <person name="Xu L."/>
        </authorList>
    </citation>
    <scope>NUCLEOTIDE SEQUENCE [LARGE SCALE GENOMIC DNA]</scope>
    <source>
        <strain evidence="9 10">H32</strain>
    </source>
</reference>
<evidence type="ECO:0000256" key="3">
    <source>
        <dbReference type="ARBA" id="ARBA00022692"/>
    </source>
</evidence>
<evidence type="ECO:0000256" key="6">
    <source>
        <dbReference type="ARBA" id="ARBA00043993"/>
    </source>
</evidence>
<dbReference type="PANTHER" id="PTHR30509">
    <property type="entry name" value="P-HYDROXYBENZOIC ACID EFFLUX PUMP SUBUNIT-RELATED"/>
    <property type="match status" value="1"/>
</dbReference>
<dbReference type="EMBL" id="WTYO01000001">
    <property type="protein sequence ID" value="MXO67412.1"/>
    <property type="molecule type" value="Genomic_DNA"/>
</dbReference>
<keyword evidence="2" id="KW-1003">Cell membrane</keyword>
<dbReference type="RefSeq" id="WP_160732073.1">
    <property type="nucleotide sequence ID" value="NZ_WTYO01000001.1"/>
</dbReference>
<name>A0ABW9UVR2_9SPHN</name>
<evidence type="ECO:0000259" key="8">
    <source>
        <dbReference type="Pfam" id="PF13515"/>
    </source>
</evidence>
<protein>
    <recommendedName>
        <fullName evidence="8">Integral membrane bound transporter domain-containing protein</fullName>
    </recommendedName>
</protein>
<accession>A0ABW9UVR2</accession>
<evidence type="ECO:0000256" key="1">
    <source>
        <dbReference type="ARBA" id="ARBA00004651"/>
    </source>
</evidence>
<evidence type="ECO:0000313" key="9">
    <source>
        <dbReference type="EMBL" id="MXO67412.1"/>
    </source>
</evidence>
<dbReference type="Pfam" id="PF13515">
    <property type="entry name" value="FUSC_2"/>
    <property type="match status" value="1"/>
</dbReference>
<evidence type="ECO:0000256" key="5">
    <source>
        <dbReference type="ARBA" id="ARBA00023136"/>
    </source>
</evidence>
<dbReference type="PANTHER" id="PTHR30509:SF9">
    <property type="entry name" value="MULTIDRUG RESISTANCE PROTEIN MDTO"/>
    <property type="match status" value="1"/>
</dbReference>
<organism evidence="9 10">
    <name type="scientific">Pelagerythrobacter marinus</name>
    <dbReference type="NCBI Taxonomy" id="538382"/>
    <lineage>
        <taxon>Bacteria</taxon>
        <taxon>Pseudomonadati</taxon>
        <taxon>Pseudomonadota</taxon>
        <taxon>Alphaproteobacteria</taxon>
        <taxon>Sphingomonadales</taxon>
        <taxon>Erythrobacteraceae</taxon>
        <taxon>Pelagerythrobacter</taxon>
    </lineage>
</organism>
<keyword evidence="4 7" id="KW-1133">Transmembrane helix</keyword>
<sequence length="351" mass="37003">MTPPSARSWTVRDAARTSLQSAAAGGATWLVMTRLALPHESWAIISALYVVSQSTDGTWRSAIARVAGTLAGTAIGAASVWLLGGEDTTALRVALAALAASAMTSFRPGWRFGIVAATIVALEQGEVAAGGTLDRVLAILVGTTTGLLAAFLVWPESAVRRARRAIAQALRSCNELLDAGLDIAMGAHGELADIHRRFLRQAAIARAAAGSVRRGGQRRALCRQVETLERLWHMLIVIDRLATQDWGLAAERSEQLSRVLPAVRRQAAQALDDMQDPSKTAPDLDALDHSVEEIARLARGDGGGREDGGDPSALGALAFALVETCKHLRELHALRTPGENRPRAGGGSGAD</sequence>
<comment type="caution">
    <text evidence="9">The sequence shown here is derived from an EMBL/GenBank/DDBJ whole genome shotgun (WGS) entry which is preliminary data.</text>
</comment>
<feature type="transmembrane region" description="Helical" evidence="7">
    <location>
        <begin position="136"/>
        <end position="154"/>
    </location>
</feature>
<comment type="similarity">
    <text evidence="6">Belongs to the YccS/YhfK family.</text>
</comment>
<feature type="domain" description="Integral membrane bound transporter" evidence="8">
    <location>
        <begin position="28"/>
        <end position="148"/>
    </location>
</feature>
<evidence type="ECO:0000256" key="2">
    <source>
        <dbReference type="ARBA" id="ARBA00022475"/>
    </source>
</evidence>
<dbReference type="Proteomes" id="UP000444401">
    <property type="component" value="Unassembled WGS sequence"/>
</dbReference>
<keyword evidence="3 7" id="KW-0812">Transmembrane</keyword>
<gene>
    <name evidence="9" type="ORF">GRI72_01020</name>
</gene>
<keyword evidence="5 7" id="KW-0472">Membrane</keyword>
<feature type="transmembrane region" description="Helical" evidence="7">
    <location>
        <begin position="62"/>
        <end position="83"/>
    </location>
</feature>
<dbReference type="InterPro" id="IPR049453">
    <property type="entry name" value="Memb_transporter_dom"/>
</dbReference>